<gene>
    <name evidence="1" type="ORF">JKP88DRAFT_317339</name>
</gene>
<dbReference type="Proteomes" id="UP000664859">
    <property type="component" value="Unassembled WGS sequence"/>
</dbReference>
<name>A0A835Z0P3_9STRA</name>
<accession>A0A835Z0P3</accession>
<organism evidence="1 2">
    <name type="scientific">Tribonema minus</name>
    <dbReference type="NCBI Taxonomy" id="303371"/>
    <lineage>
        <taxon>Eukaryota</taxon>
        <taxon>Sar</taxon>
        <taxon>Stramenopiles</taxon>
        <taxon>Ochrophyta</taxon>
        <taxon>PX clade</taxon>
        <taxon>Xanthophyceae</taxon>
        <taxon>Tribonematales</taxon>
        <taxon>Tribonemataceae</taxon>
        <taxon>Tribonema</taxon>
    </lineage>
</organism>
<proteinExistence type="predicted"/>
<comment type="caution">
    <text evidence="1">The sequence shown here is derived from an EMBL/GenBank/DDBJ whole genome shotgun (WGS) entry which is preliminary data.</text>
</comment>
<dbReference type="EMBL" id="JAFCMP010000223">
    <property type="protein sequence ID" value="KAG5182870.1"/>
    <property type="molecule type" value="Genomic_DNA"/>
</dbReference>
<keyword evidence="2" id="KW-1185">Reference proteome</keyword>
<evidence type="ECO:0000313" key="1">
    <source>
        <dbReference type="EMBL" id="KAG5182870.1"/>
    </source>
</evidence>
<evidence type="ECO:0000313" key="2">
    <source>
        <dbReference type="Proteomes" id="UP000664859"/>
    </source>
</evidence>
<reference evidence="1" key="1">
    <citation type="submission" date="2021-02" db="EMBL/GenBank/DDBJ databases">
        <title>First Annotated Genome of the Yellow-green Alga Tribonema minus.</title>
        <authorList>
            <person name="Mahan K.M."/>
        </authorList>
    </citation>
    <scope>NUCLEOTIDE SEQUENCE</scope>
    <source>
        <strain evidence="1">UTEX B ZZ1240</strain>
    </source>
</reference>
<protein>
    <submittedName>
        <fullName evidence="1">Uncharacterized protein</fullName>
    </submittedName>
</protein>
<dbReference type="AlphaFoldDB" id="A0A835Z0P3"/>
<sequence length="461" mass="49750">MVDGFRTGWGARFVSRGTMFKNPMLVENDIVFKIRANGAEHHLLCCADDGSLRPVIARIASEVSFKTTLTLAAELISHGGNSGDAAGGVLQNVDVHIERASPTKPVISIYLAVSGAVDIRDNRLLHDRLPDDGGASLAGEVIVLDTRLNGGARILRERDGPLLPYRSGTAEATITLTPGACVVVLHIMHSDSRRVFVADARGDIEGWYDPAIRARVDGSRAPAPGSTHAPASTAPHEFALAAGAQPHAGTATAGKTAQQRGLFARRDLPPNFHFPYIAISRRLRCAVHPTQAYCVTASIPPEDDGESDHMVKAEGRRLVADGHPDIVTEITGDEVWSFAARINEPALGSSGYNAMMVDHPCITRRDYYDGLGSQTCIIPSVVFLPFGARADDEIFMWYGPGFKRPYKDFAKYSTDLAALANIATFNTLLKCNTFVNALQNQGPGTPPWYRSREVASKYGAM</sequence>